<sequence length="280" mass="30554">MDAEEDLLRSFYWKKVNPDGAATVRAFDAAKTLEEIAGTCWHYERETILNLCPPPPPPAAPGDPPNPPLEEGCDPPGEDDWATLTYPAFETLFMRSDFALDDPDPVGIALAEKAERERRRAEELAAFNARVEAGEEPADAVWTPPADLLEEEEKEEPKDLSKTGKGDSKGEKKGGKDKGEKGEKKKKEKPRPTAPMPPPAPASFPGLPLIPPALAATLLELNEEDAKRVTPRRAAGAFEGDLLARSAARLPRIKTPEELEAIRVAAEEAALAAKNKKKRR</sequence>
<name>A0A7R9Y5J4_MICPS</name>
<accession>A0A7R9Y5J4</accession>
<dbReference type="AlphaFoldDB" id="A0A7R9Y5J4"/>
<evidence type="ECO:0000256" key="1">
    <source>
        <dbReference type="SAM" id="MobiDB-lite"/>
    </source>
</evidence>
<feature type="region of interest" description="Disordered" evidence="1">
    <location>
        <begin position="128"/>
        <end position="209"/>
    </location>
</feature>
<organism evidence="2">
    <name type="scientific">Micromonas pusilla</name>
    <name type="common">Picoplanktonic green alga</name>
    <name type="synonym">Chromulina pusilla</name>
    <dbReference type="NCBI Taxonomy" id="38833"/>
    <lineage>
        <taxon>Eukaryota</taxon>
        <taxon>Viridiplantae</taxon>
        <taxon>Chlorophyta</taxon>
        <taxon>Mamiellophyceae</taxon>
        <taxon>Mamiellales</taxon>
        <taxon>Mamiellaceae</taxon>
        <taxon>Micromonas</taxon>
    </lineage>
</organism>
<feature type="compositionally biased region" description="Pro residues" evidence="1">
    <location>
        <begin position="52"/>
        <end position="68"/>
    </location>
</feature>
<feature type="compositionally biased region" description="Basic and acidic residues" evidence="1">
    <location>
        <begin position="155"/>
        <end position="185"/>
    </location>
</feature>
<feature type="region of interest" description="Disordered" evidence="1">
    <location>
        <begin position="52"/>
        <end position="80"/>
    </location>
</feature>
<protein>
    <submittedName>
        <fullName evidence="2">Uncharacterized protein</fullName>
    </submittedName>
</protein>
<dbReference type="EMBL" id="HBDY01013263">
    <property type="protein sequence ID" value="CAD8246128.1"/>
    <property type="molecule type" value="Transcribed_RNA"/>
</dbReference>
<evidence type="ECO:0000313" key="2">
    <source>
        <dbReference type="EMBL" id="CAD8246128.1"/>
    </source>
</evidence>
<feature type="compositionally biased region" description="Pro residues" evidence="1">
    <location>
        <begin position="192"/>
        <end position="202"/>
    </location>
</feature>
<feature type="compositionally biased region" description="Acidic residues" evidence="1">
    <location>
        <begin position="71"/>
        <end position="80"/>
    </location>
</feature>
<gene>
    <name evidence="2" type="ORF">MPUS1402_LOCUS10043</name>
</gene>
<proteinExistence type="predicted"/>
<reference evidence="2" key="1">
    <citation type="submission" date="2021-01" db="EMBL/GenBank/DDBJ databases">
        <authorList>
            <person name="Corre E."/>
            <person name="Pelletier E."/>
            <person name="Niang G."/>
            <person name="Scheremetjew M."/>
            <person name="Finn R."/>
            <person name="Kale V."/>
            <person name="Holt S."/>
            <person name="Cochrane G."/>
            <person name="Meng A."/>
            <person name="Brown T."/>
            <person name="Cohen L."/>
        </authorList>
    </citation>
    <scope>NUCLEOTIDE SEQUENCE</scope>
    <source>
        <strain evidence="2">RCC1614</strain>
    </source>
</reference>